<evidence type="ECO:0000313" key="2">
    <source>
        <dbReference type="EMBL" id="OJH35091.1"/>
    </source>
</evidence>
<reference evidence="3" key="1">
    <citation type="submission" date="2016-11" db="EMBL/GenBank/DDBJ databases">
        <authorList>
            <person name="Shukria A."/>
            <person name="Stevens D.C."/>
        </authorList>
    </citation>
    <scope>NUCLEOTIDE SEQUENCE [LARGE SCALE GENOMIC DNA]</scope>
    <source>
        <strain evidence="3">Cbfe23</strain>
    </source>
</reference>
<dbReference type="AlphaFoldDB" id="A0A1L9AYK3"/>
<sequence>MHQAVRMLVGVALVGLVGCGGSGYIATTQMSGSDAVPAANTDARGTATAELKGGELIVQGTFTGLRSNLYEVSGSSVHVYKGAVGVAGGIVFGLQVTTTDQRNGSFRGTQKLSSEDEEAFRNGQLYVNVHTADNRGGELRGQLVPVEVD</sequence>
<gene>
    <name evidence="2" type="ORF">BON30_39135</name>
</gene>
<evidence type="ECO:0000259" key="1">
    <source>
        <dbReference type="PROSITE" id="PS50933"/>
    </source>
</evidence>
<proteinExistence type="predicted"/>
<dbReference type="PROSITE" id="PS50933">
    <property type="entry name" value="CHRD"/>
    <property type="match status" value="1"/>
</dbReference>
<evidence type="ECO:0000313" key="3">
    <source>
        <dbReference type="Proteomes" id="UP000182229"/>
    </source>
</evidence>
<dbReference type="Proteomes" id="UP000182229">
    <property type="component" value="Unassembled WGS sequence"/>
</dbReference>
<dbReference type="PROSITE" id="PS51257">
    <property type="entry name" value="PROKAR_LIPOPROTEIN"/>
    <property type="match status" value="1"/>
</dbReference>
<name>A0A1L9AYK3_9BACT</name>
<accession>A0A1L9AYK3</accession>
<reference evidence="2 3" key="2">
    <citation type="submission" date="2016-12" db="EMBL/GenBank/DDBJ databases">
        <title>Draft Genome Sequence of Cystobacter ferrugineus Strain Cbfe23.</title>
        <authorList>
            <person name="Akbar S."/>
            <person name="Dowd S.E."/>
            <person name="Stevens D.C."/>
        </authorList>
    </citation>
    <scope>NUCLEOTIDE SEQUENCE [LARGE SCALE GENOMIC DNA]</scope>
    <source>
        <strain evidence="2 3">Cbfe23</strain>
    </source>
</reference>
<organism evidence="2 3">
    <name type="scientific">Cystobacter ferrugineus</name>
    <dbReference type="NCBI Taxonomy" id="83449"/>
    <lineage>
        <taxon>Bacteria</taxon>
        <taxon>Pseudomonadati</taxon>
        <taxon>Myxococcota</taxon>
        <taxon>Myxococcia</taxon>
        <taxon>Myxococcales</taxon>
        <taxon>Cystobacterineae</taxon>
        <taxon>Archangiaceae</taxon>
        <taxon>Cystobacter</taxon>
    </lineage>
</organism>
<feature type="domain" description="CHRD" evidence="1">
    <location>
        <begin position="22"/>
        <end position="148"/>
    </location>
</feature>
<dbReference type="EMBL" id="MPIN01000015">
    <property type="protein sequence ID" value="OJH35091.1"/>
    <property type="molecule type" value="Genomic_DNA"/>
</dbReference>
<dbReference type="SMART" id="SM00754">
    <property type="entry name" value="CHRD"/>
    <property type="match status" value="1"/>
</dbReference>
<dbReference type="InterPro" id="IPR010895">
    <property type="entry name" value="CHRD"/>
</dbReference>
<keyword evidence="3" id="KW-1185">Reference proteome</keyword>
<protein>
    <recommendedName>
        <fullName evidence="1">CHRD domain-containing protein</fullName>
    </recommendedName>
</protein>
<dbReference type="Pfam" id="PF07452">
    <property type="entry name" value="CHRD"/>
    <property type="match status" value="1"/>
</dbReference>
<comment type="caution">
    <text evidence="2">The sequence shown here is derived from an EMBL/GenBank/DDBJ whole genome shotgun (WGS) entry which is preliminary data.</text>
</comment>
<dbReference type="STRING" id="83449.BON30_39135"/>